<accession>A0ABY7C1P1</accession>
<evidence type="ECO:0000256" key="1">
    <source>
        <dbReference type="SAM" id="MobiDB-lite"/>
    </source>
</evidence>
<name>A0ABY7C1P1_9HYPH</name>
<evidence type="ECO:0000313" key="3">
    <source>
        <dbReference type="Proteomes" id="UP001164020"/>
    </source>
</evidence>
<dbReference type="EMBL" id="CP114029">
    <property type="protein sequence ID" value="WAP69671.1"/>
    <property type="molecule type" value="Genomic_DNA"/>
</dbReference>
<dbReference type="Proteomes" id="UP001164020">
    <property type="component" value="Chromosome"/>
</dbReference>
<organism evidence="2 3">
    <name type="scientific">Jiella pelagia</name>
    <dbReference type="NCBI Taxonomy" id="2986949"/>
    <lineage>
        <taxon>Bacteria</taxon>
        <taxon>Pseudomonadati</taxon>
        <taxon>Pseudomonadota</taxon>
        <taxon>Alphaproteobacteria</taxon>
        <taxon>Hyphomicrobiales</taxon>
        <taxon>Aurantimonadaceae</taxon>
        <taxon>Jiella</taxon>
    </lineage>
</organism>
<dbReference type="RefSeq" id="WP_268882107.1">
    <property type="nucleotide sequence ID" value="NZ_CP114029.1"/>
</dbReference>
<feature type="region of interest" description="Disordered" evidence="1">
    <location>
        <begin position="84"/>
        <end position="110"/>
    </location>
</feature>
<gene>
    <name evidence="2" type="ORF">OH818_05495</name>
</gene>
<feature type="compositionally biased region" description="Polar residues" evidence="1">
    <location>
        <begin position="98"/>
        <end position="107"/>
    </location>
</feature>
<proteinExistence type="predicted"/>
<reference evidence="2" key="1">
    <citation type="submission" date="2022-12" db="EMBL/GenBank/DDBJ databases">
        <title>Jiella pelagia sp. nov., isolated from phosphonate enriched culture of Northwest Pacific surface seawater.</title>
        <authorList>
            <person name="Shin D.Y."/>
            <person name="Hwang C.Y."/>
        </authorList>
    </citation>
    <scope>NUCLEOTIDE SEQUENCE</scope>
    <source>
        <strain evidence="2">HL-NP1</strain>
    </source>
</reference>
<protein>
    <submittedName>
        <fullName evidence="2">Uncharacterized protein</fullName>
    </submittedName>
</protein>
<keyword evidence="3" id="KW-1185">Reference proteome</keyword>
<sequence>MSNALPARDQSMDEILASIRRIIETGDERLGRNSSAVGAAVRAVAGASAEPAFDGGSFVQHRRDSAPKADDIAEARLRAEQMAMAGEQAVHDDVGPTSPATDASRVSANAPRAIRRQAAGSEADMPEWPQAIAANDRYVEVAAEMFVGEFDEKGFADEAHARCDRRRDRGRPGL</sequence>
<evidence type="ECO:0000313" key="2">
    <source>
        <dbReference type="EMBL" id="WAP69671.1"/>
    </source>
</evidence>